<keyword evidence="2" id="KW-0547">Nucleotide-binding</keyword>
<dbReference type="GO" id="GO:0005525">
    <property type="term" value="F:GTP binding"/>
    <property type="evidence" value="ECO:0007669"/>
    <property type="project" value="UniProtKB-KW"/>
</dbReference>
<feature type="region of interest" description="Disordered" evidence="5">
    <location>
        <begin position="333"/>
        <end position="353"/>
    </location>
</feature>
<sequence length="798" mass="87678">MATSRLPAVPGEEETTILMAKEELEALRTAFESGDIPQAASRLRELLASSDSTRLEVGVTGESGAGKSSLINALRGLGAEDPGAALTGVVETTMQPLPYPHPQLPDVTLWDLPGAGSPGCPADRYLKQVDFCRYDFFLLVSARRCGAVETRLASEILRQGKKFYFVRAKVDEDLAATRTQRPSGFSEATVLQEIRDHCAERLRAAGVADPRIFLVSNLSPARYDFPLLVSTWEHDLPAHRRHAGLLSLPDISLEALQKKKDMLQEQVLKTALSSDGAMRVARAFERGIPVFGTLVAGGISFGAVYTMLQGCLNEMAEDAQRVRIKALEEDEPRPSVSLEAAGDNGVEKRVSGEGTCEEAPLSTRRKLGLLLKYILDSWKKRDLLEDKVFQSSLSQSKILELWRDTSALMGAFEAGGLPAVAARLQATLHSLENARLDIGITGGTGSGKSTFVNAIRGLGDEDPNSACTGVVEMTVDPTPHPHPKYPNIVIWDLPGIGTSRFRTGRYLQRVLLERYDFFIIITSDSFTAHHAQLACEILQRGKRFYLVRSKVDVDIAASRSRRPSTFSEERVLRQIREDCGRRLRAEGLKDPKVFLLSMFELGKYDFHLLEELMVKELESHKQHAFLLAVPNVSKPILEKKAASLRQHIWLVATVACGVNPSPVPGVRDVACDLYVLISSLEGYRRSLGLDKDSLVRLAEQTGQPLHKILEAVQGRKTKVTEALVVELLGQASRDASAFTQELLGVPILGALATCGISFATIYQMLRTALDEVVKDAQRVLTQAFLHDSDHELPDKSSQ</sequence>
<evidence type="ECO:0000256" key="5">
    <source>
        <dbReference type="SAM" id="MobiDB-lite"/>
    </source>
</evidence>
<dbReference type="InterPro" id="IPR027417">
    <property type="entry name" value="P-loop_NTPase"/>
</dbReference>
<dbReference type="InterPro" id="IPR030385">
    <property type="entry name" value="G_IRG_dom"/>
</dbReference>
<evidence type="ECO:0000256" key="1">
    <source>
        <dbReference type="ARBA" id="ARBA00005429"/>
    </source>
</evidence>
<evidence type="ECO:0000256" key="4">
    <source>
        <dbReference type="ARBA" id="ARBA00023134"/>
    </source>
</evidence>
<evidence type="ECO:0000259" key="6">
    <source>
        <dbReference type="PROSITE" id="PS51716"/>
    </source>
</evidence>
<dbReference type="InterPro" id="IPR051515">
    <property type="entry name" value="IRG"/>
</dbReference>
<gene>
    <name evidence="7" type="ORF">LYPA_23C021701</name>
</gene>
<organism evidence="7 8">
    <name type="scientific">Lynx pardinus</name>
    <name type="common">Iberian lynx</name>
    <name type="synonym">Felis pardina</name>
    <dbReference type="NCBI Taxonomy" id="191816"/>
    <lineage>
        <taxon>Eukaryota</taxon>
        <taxon>Metazoa</taxon>
        <taxon>Chordata</taxon>
        <taxon>Craniata</taxon>
        <taxon>Vertebrata</taxon>
        <taxon>Euteleostomi</taxon>
        <taxon>Mammalia</taxon>
        <taxon>Eutheria</taxon>
        <taxon>Laurasiatheria</taxon>
        <taxon>Carnivora</taxon>
        <taxon>Feliformia</taxon>
        <taxon>Felidae</taxon>
        <taxon>Felinae</taxon>
        <taxon>Lynx</taxon>
    </lineage>
</organism>
<dbReference type="GO" id="GO:0003924">
    <property type="term" value="F:GTPase activity"/>
    <property type="evidence" value="ECO:0007669"/>
    <property type="project" value="TreeGrafter"/>
</dbReference>
<dbReference type="Gene3D" id="3.40.50.300">
    <property type="entry name" value="P-loop containing nucleotide triphosphate hydrolases"/>
    <property type="match status" value="2"/>
</dbReference>
<accession>A0A485MFQ1</accession>
<dbReference type="SUPFAM" id="SSF52540">
    <property type="entry name" value="P-loop containing nucleoside triphosphate hydrolases"/>
    <property type="match status" value="2"/>
</dbReference>
<dbReference type="FunFam" id="3.40.50.300:FF:000541">
    <property type="entry name" value="Immunity related GTPase M"/>
    <property type="match status" value="2"/>
</dbReference>
<dbReference type="Proteomes" id="UP000386466">
    <property type="component" value="Unassembled WGS sequence"/>
</dbReference>
<keyword evidence="4" id="KW-0342">GTP-binding</keyword>
<dbReference type="PANTHER" id="PTHR32341">
    <property type="entry name" value="INTERFERON-INDUCIBLE GTPASE"/>
    <property type="match status" value="1"/>
</dbReference>
<reference evidence="7 8" key="1">
    <citation type="submission" date="2019-01" db="EMBL/GenBank/DDBJ databases">
        <authorList>
            <person name="Alioto T."/>
            <person name="Alioto T."/>
        </authorList>
    </citation>
    <scope>NUCLEOTIDE SEQUENCE [LARGE SCALE GENOMIC DNA]</scope>
</reference>
<keyword evidence="3" id="KW-0378">Hydrolase</keyword>
<dbReference type="CDD" id="cd04104">
    <property type="entry name" value="p47_IIGP_like"/>
    <property type="match status" value="1"/>
</dbReference>
<evidence type="ECO:0000256" key="3">
    <source>
        <dbReference type="ARBA" id="ARBA00022801"/>
    </source>
</evidence>
<dbReference type="Pfam" id="PF05049">
    <property type="entry name" value="IIGP"/>
    <property type="match status" value="2"/>
</dbReference>
<dbReference type="GO" id="GO:0016020">
    <property type="term" value="C:membrane"/>
    <property type="evidence" value="ECO:0007669"/>
    <property type="project" value="InterPro"/>
</dbReference>
<comment type="similarity">
    <text evidence="1">Belongs to the TRAFAC class dynamin-like GTPase superfamily. IRG family.</text>
</comment>
<protein>
    <submittedName>
        <fullName evidence="7">Interferon-inducible gtpase 5-like</fullName>
    </submittedName>
</protein>
<evidence type="ECO:0000313" key="7">
    <source>
        <dbReference type="EMBL" id="VFV18396.1"/>
    </source>
</evidence>
<dbReference type="AlphaFoldDB" id="A0A485MFQ1"/>
<dbReference type="EMBL" id="CAAGRJ010000839">
    <property type="protein sequence ID" value="VFV18396.1"/>
    <property type="molecule type" value="Genomic_DNA"/>
</dbReference>
<dbReference type="PANTHER" id="PTHR32341:SF17">
    <property type="entry name" value="IRG-TYPE G DOMAIN-CONTAINING PROTEIN"/>
    <property type="match status" value="1"/>
</dbReference>
<keyword evidence="8" id="KW-1185">Reference proteome</keyword>
<name>A0A485MFQ1_LYNPA</name>
<dbReference type="PROSITE" id="PS51716">
    <property type="entry name" value="G_IRG"/>
    <property type="match status" value="2"/>
</dbReference>
<dbReference type="InterPro" id="IPR007743">
    <property type="entry name" value="Immunity-related_GTPase-like"/>
</dbReference>
<feature type="domain" description="IRG-type G" evidence="6">
    <location>
        <begin position="53"/>
        <end position="235"/>
    </location>
</feature>
<feature type="domain" description="IRG-type G" evidence="6">
    <location>
        <begin position="434"/>
        <end position="616"/>
    </location>
</feature>
<evidence type="ECO:0000256" key="2">
    <source>
        <dbReference type="ARBA" id="ARBA00022741"/>
    </source>
</evidence>
<evidence type="ECO:0000313" key="8">
    <source>
        <dbReference type="Proteomes" id="UP000386466"/>
    </source>
</evidence>
<proteinExistence type="inferred from homology"/>